<keyword evidence="5" id="KW-1185">Reference proteome</keyword>
<dbReference type="Pfam" id="PF26056">
    <property type="entry name" value="DUF8017"/>
    <property type="match status" value="1"/>
</dbReference>
<dbReference type="InterPro" id="IPR058330">
    <property type="entry name" value="DUF8017"/>
</dbReference>
<protein>
    <recommendedName>
        <fullName evidence="3">DUF8017 domain-containing protein</fullName>
    </recommendedName>
</protein>
<feature type="domain" description="DUF8017" evidence="3">
    <location>
        <begin position="73"/>
        <end position="246"/>
    </location>
</feature>
<evidence type="ECO:0000259" key="3">
    <source>
        <dbReference type="Pfam" id="PF26056"/>
    </source>
</evidence>
<keyword evidence="2" id="KW-0812">Transmembrane</keyword>
<feature type="region of interest" description="Disordered" evidence="1">
    <location>
        <begin position="1"/>
        <end position="20"/>
    </location>
</feature>
<gene>
    <name evidence="4" type="ORF">SAMN04489730_7740</name>
</gene>
<evidence type="ECO:0000256" key="2">
    <source>
        <dbReference type="SAM" id="Phobius"/>
    </source>
</evidence>
<sequence length="254" mass="25854">MGGSEPADTPRARPKRIRPAPKPLKWRRAPWFGLAFIALVAGILNALGVGKPRPAASAPAPVIETPAPRAVVPAVVPGWQAVAGQVGSYAYDVPPDWQPAPDTQQSWAGAGIRLITSAFLGRNACGRAPLGGAGVTTEPVADPEAAARKAATDLTTAAYGGTLEAEPGTDAEITKADGTKAPARVVVAQVMPGTGECAAKHALVAAMGFGSGAGASGVVVAYADSDRAGGSVRDDLLRIVRSYRFVPNPTTPPR</sequence>
<name>A0A1K1T2Q8_9PSEU</name>
<dbReference type="AlphaFoldDB" id="A0A1K1T2Q8"/>
<dbReference type="EMBL" id="FPJG01000006">
    <property type="protein sequence ID" value="SFW90880.1"/>
    <property type="molecule type" value="Genomic_DNA"/>
</dbReference>
<keyword evidence="2" id="KW-1133">Transmembrane helix</keyword>
<evidence type="ECO:0000313" key="5">
    <source>
        <dbReference type="Proteomes" id="UP000182740"/>
    </source>
</evidence>
<dbReference type="Proteomes" id="UP000182740">
    <property type="component" value="Unassembled WGS sequence"/>
</dbReference>
<dbReference type="RefSeq" id="WP_084743132.1">
    <property type="nucleotide sequence ID" value="NZ_FPJG01000006.1"/>
</dbReference>
<accession>A0A1K1T2Q8</accession>
<proteinExistence type="predicted"/>
<feature type="transmembrane region" description="Helical" evidence="2">
    <location>
        <begin position="29"/>
        <end position="47"/>
    </location>
</feature>
<dbReference type="STRING" id="546364.SAMN04489730_7740"/>
<keyword evidence="2" id="KW-0472">Membrane</keyword>
<evidence type="ECO:0000256" key="1">
    <source>
        <dbReference type="SAM" id="MobiDB-lite"/>
    </source>
</evidence>
<evidence type="ECO:0000313" key="4">
    <source>
        <dbReference type="EMBL" id="SFW90880.1"/>
    </source>
</evidence>
<organism evidence="4 5">
    <name type="scientific">Amycolatopsis australiensis</name>
    <dbReference type="NCBI Taxonomy" id="546364"/>
    <lineage>
        <taxon>Bacteria</taxon>
        <taxon>Bacillati</taxon>
        <taxon>Actinomycetota</taxon>
        <taxon>Actinomycetes</taxon>
        <taxon>Pseudonocardiales</taxon>
        <taxon>Pseudonocardiaceae</taxon>
        <taxon>Amycolatopsis</taxon>
    </lineage>
</organism>
<reference evidence="5" key="1">
    <citation type="submission" date="2016-11" db="EMBL/GenBank/DDBJ databases">
        <authorList>
            <person name="Varghese N."/>
            <person name="Submissions S."/>
        </authorList>
    </citation>
    <scope>NUCLEOTIDE SEQUENCE [LARGE SCALE GENOMIC DNA]</scope>
    <source>
        <strain evidence="5">DSM 44671</strain>
    </source>
</reference>